<accession>A0A1H7HK40</accession>
<evidence type="ECO:0000313" key="3">
    <source>
        <dbReference type="EMBL" id="SEK50776.1"/>
    </source>
</evidence>
<feature type="region of interest" description="Disordered" evidence="1">
    <location>
        <begin position="79"/>
        <end position="99"/>
    </location>
</feature>
<evidence type="ECO:0000259" key="2">
    <source>
        <dbReference type="PROSITE" id="PS50222"/>
    </source>
</evidence>
<sequence length="99" mass="11372">MKSNLLNLGVLMTGVLLVISCKSNAQSKEDKKERERPSIEEIFEMMDENEDGKLAENEVKGPLERDFIKIDLDEDGFITKEELKKAPKPERKGPPRREQ</sequence>
<evidence type="ECO:0000256" key="1">
    <source>
        <dbReference type="SAM" id="MobiDB-lite"/>
    </source>
</evidence>
<dbReference type="PROSITE" id="PS51257">
    <property type="entry name" value="PROKAR_LIPOPROTEIN"/>
    <property type="match status" value="1"/>
</dbReference>
<name>A0A1H7HK40_AQUAM</name>
<dbReference type="EMBL" id="FOAB01000001">
    <property type="protein sequence ID" value="SEK50776.1"/>
    <property type="molecule type" value="Genomic_DNA"/>
</dbReference>
<proteinExistence type="predicted"/>
<dbReference type="AlphaFoldDB" id="A0A1H7HK40"/>
<dbReference type="Gene3D" id="1.10.238.10">
    <property type="entry name" value="EF-hand"/>
    <property type="match status" value="1"/>
</dbReference>
<reference evidence="3 4" key="1">
    <citation type="submission" date="2016-10" db="EMBL/GenBank/DDBJ databases">
        <authorList>
            <person name="de Groot N.N."/>
        </authorList>
    </citation>
    <scope>NUCLEOTIDE SEQUENCE [LARGE SCALE GENOMIC DNA]</scope>
    <source>
        <strain evidence="3 4">DSM 25232</strain>
    </source>
</reference>
<keyword evidence="4" id="KW-1185">Reference proteome</keyword>
<dbReference type="PROSITE" id="PS00018">
    <property type="entry name" value="EF_HAND_1"/>
    <property type="match status" value="1"/>
</dbReference>
<gene>
    <name evidence="3" type="ORF">SAMN04487910_0685</name>
</gene>
<dbReference type="InterPro" id="IPR002048">
    <property type="entry name" value="EF_hand_dom"/>
</dbReference>
<dbReference type="Pfam" id="PF13202">
    <property type="entry name" value="EF-hand_5"/>
    <property type="match status" value="2"/>
</dbReference>
<evidence type="ECO:0000313" key="4">
    <source>
        <dbReference type="Proteomes" id="UP000198521"/>
    </source>
</evidence>
<dbReference type="Proteomes" id="UP000198521">
    <property type="component" value="Unassembled WGS sequence"/>
</dbReference>
<protein>
    <submittedName>
        <fullName evidence="3">EF hand</fullName>
    </submittedName>
</protein>
<dbReference type="InterPro" id="IPR011992">
    <property type="entry name" value="EF-hand-dom_pair"/>
</dbReference>
<dbReference type="GO" id="GO:0005509">
    <property type="term" value="F:calcium ion binding"/>
    <property type="evidence" value="ECO:0007669"/>
    <property type="project" value="InterPro"/>
</dbReference>
<dbReference type="InterPro" id="IPR018247">
    <property type="entry name" value="EF_Hand_1_Ca_BS"/>
</dbReference>
<feature type="domain" description="EF-hand" evidence="2">
    <location>
        <begin position="58"/>
        <end position="93"/>
    </location>
</feature>
<dbReference type="RefSeq" id="WP_091405579.1">
    <property type="nucleotide sequence ID" value="NZ_FOAB01000001.1"/>
</dbReference>
<dbReference type="OrthoDB" id="1145220at2"/>
<dbReference type="STRING" id="1038014.SAMN04487910_0685"/>
<dbReference type="SUPFAM" id="SSF47473">
    <property type="entry name" value="EF-hand"/>
    <property type="match status" value="1"/>
</dbReference>
<organism evidence="3 4">
    <name type="scientific">Aquimarina amphilecti</name>
    <dbReference type="NCBI Taxonomy" id="1038014"/>
    <lineage>
        <taxon>Bacteria</taxon>
        <taxon>Pseudomonadati</taxon>
        <taxon>Bacteroidota</taxon>
        <taxon>Flavobacteriia</taxon>
        <taxon>Flavobacteriales</taxon>
        <taxon>Flavobacteriaceae</taxon>
        <taxon>Aquimarina</taxon>
    </lineage>
</organism>
<dbReference type="PROSITE" id="PS50222">
    <property type="entry name" value="EF_HAND_2"/>
    <property type="match status" value="1"/>
</dbReference>